<feature type="compositionally biased region" description="Polar residues" evidence="1">
    <location>
        <begin position="71"/>
        <end position="95"/>
    </location>
</feature>
<dbReference type="AlphaFoldDB" id="A0A5M9ME43"/>
<evidence type="ECO:0000313" key="3">
    <source>
        <dbReference type="Proteomes" id="UP000324241"/>
    </source>
</evidence>
<comment type="caution">
    <text evidence="2">The sequence shown here is derived from an EMBL/GenBank/DDBJ whole genome shotgun (WGS) entry which is preliminary data.</text>
</comment>
<sequence>MSLVVDEESPAVLGLPGQRETASNSAQITRRCAGWLPRIDVPAFIETSNRSQIQSLVAEQGIHPAAVDDVASTSPCASPDASQQQRILPSQSIASTGKYREGESVCANVLARRQMTIGEDDLDTLETRRRLAEGTAVDEISKVSANCTIFSVPGHALTIWGLRILGASQMQASASITEPSERCDARSPAQRSIWVRTTRRLYEHRGAHGHDRCLGSNGI</sequence>
<organism evidence="2 3">
    <name type="scientific">Aspergillus tanneri</name>
    <dbReference type="NCBI Taxonomy" id="1220188"/>
    <lineage>
        <taxon>Eukaryota</taxon>
        <taxon>Fungi</taxon>
        <taxon>Dikarya</taxon>
        <taxon>Ascomycota</taxon>
        <taxon>Pezizomycotina</taxon>
        <taxon>Eurotiomycetes</taxon>
        <taxon>Eurotiomycetidae</taxon>
        <taxon>Eurotiales</taxon>
        <taxon>Aspergillaceae</taxon>
        <taxon>Aspergillus</taxon>
        <taxon>Aspergillus subgen. Circumdati</taxon>
    </lineage>
</organism>
<dbReference type="GeneID" id="54324770"/>
<dbReference type="Proteomes" id="UP000324241">
    <property type="component" value="Unassembled WGS sequence"/>
</dbReference>
<proteinExistence type="predicted"/>
<reference evidence="2 3" key="1">
    <citation type="submission" date="2019-08" db="EMBL/GenBank/DDBJ databases">
        <title>The genome sequence of a newly discovered highly antifungal drug resistant Aspergillus species, Aspergillus tanneri NIH 1004.</title>
        <authorList>
            <person name="Mounaud S."/>
            <person name="Singh I."/>
            <person name="Joardar V."/>
            <person name="Pakala S."/>
            <person name="Pakala S."/>
            <person name="Venepally P."/>
            <person name="Chung J.K."/>
            <person name="Losada L."/>
            <person name="Nierman W.C."/>
        </authorList>
    </citation>
    <scope>NUCLEOTIDE SEQUENCE [LARGE SCALE GENOMIC DNA]</scope>
    <source>
        <strain evidence="2 3">NIH1004</strain>
    </source>
</reference>
<evidence type="ECO:0000256" key="1">
    <source>
        <dbReference type="SAM" id="MobiDB-lite"/>
    </source>
</evidence>
<dbReference type="RefSeq" id="XP_033420629.1">
    <property type="nucleotide sequence ID" value="XM_033566763.1"/>
</dbReference>
<protein>
    <submittedName>
        <fullName evidence="2">Uncharacterized protein</fullName>
    </submittedName>
</protein>
<gene>
    <name evidence="2" type="ORF">ATNIH1004_002068</name>
</gene>
<accession>A0A5M9ME43</accession>
<dbReference type="EMBL" id="QUQM01000014">
    <property type="protein sequence ID" value="KAA8641267.1"/>
    <property type="molecule type" value="Genomic_DNA"/>
</dbReference>
<name>A0A5M9ME43_9EURO</name>
<feature type="region of interest" description="Disordered" evidence="1">
    <location>
        <begin position="70"/>
        <end position="95"/>
    </location>
</feature>
<evidence type="ECO:0000313" key="2">
    <source>
        <dbReference type="EMBL" id="KAA8641267.1"/>
    </source>
</evidence>